<dbReference type="AlphaFoldDB" id="A0A1I5DM63"/>
<dbReference type="EMBL" id="FOVL01000048">
    <property type="protein sequence ID" value="SFO00240.1"/>
    <property type="molecule type" value="Genomic_DNA"/>
</dbReference>
<dbReference type="SMART" id="SM00089">
    <property type="entry name" value="PKD"/>
    <property type="match status" value="1"/>
</dbReference>
<keyword evidence="4" id="KW-1185">Reference proteome</keyword>
<keyword evidence="1" id="KW-0472">Membrane</keyword>
<dbReference type="RefSeq" id="WP_175494836.1">
    <property type="nucleotide sequence ID" value="NZ_FOVL01000048.1"/>
</dbReference>
<accession>A0A1I5DM63</accession>
<reference evidence="3 4" key="1">
    <citation type="submission" date="2016-10" db="EMBL/GenBank/DDBJ databases">
        <authorList>
            <person name="de Groot N.N."/>
        </authorList>
    </citation>
    <scope>NUCLEOTIDE SEQUENCE [LARGE SCALE GENOMIC DNA]</scope>
    <source>
        <strain evidence="3 4">DSM 17794</strain>
    </source>
</reference>
<dbReference type="Gene3D" id="2.60.40.10">
    <property type="entry name" value="Immunoglobulins"/>
    <property type="match status" value="1"/>
</dbReference>
<organism evidence="3 4">
    <name type="scientific">Salegentibacter flavus</name>
    <dbReference type="NCBI Taxonomy" id="287099"/>
    <lineage>
        <taxon>Bacteria</taxon>
        <taxon>Pseudomonadati</taxon>
        <taxon>Bacteroidota</taxon>
        <taxon>Flavobacteriia</taxon>
        <taxon>Flavobacteriales</taxon>
        <taxon>Flavobacteriaceae</taxon>
        <taxon>Salegentibacter</taxon>
    </lineage>
</organism>
<feature type="domain" description="PKD" evidence="2">
    <location>
        <begin position="184"/>
        <end position="247"/>
    </location>
</feature>
<dbReference type="InterPro" id="IPR000601">
    <property type="entry name" value="PKD_dom"/>
</dbReference>
<dbReference type="SUPFAM" id="SSF49299">
    <property type="entry name" value="PKD domain"/>
    <property type="match status" value="1"/>
</dbReference>
<protein>
    <submittedName>
        <fullName evidence="3">PKD domain-containing protein</fullName>
    </submittedName>
</protein>
<keyword evidence="1" id="KW-0812">Transmembrane</keyword>
<gene>
    <name evidence="3" type="ORF">SAMN05660413_03387</name>
</gene>
<dbReference type="InterPro" id="IPR022409">
    <property type="entry name" value="PKD/Chitinase_dom"/>
</dbReference>
<dbReference type="STRING" id="287099.SAMN05660413_03387"/>
<dbReference type="InterPro" id="IPR013783">
    <property type="entry name" value="Ig-like_fold"/>
</dbReference>
<dbReference type="CDD" id="cd00146">
    <property type="entry name" value="PKD"/>
    <property type="match status" value="1"/>
</dbReference>
<keyword evidence="1" id="KW-1133">Transmembrane helix</keyword>
<feature type="non-terminal residue" evidence="3">
    <location>
        <position position="342"/>
    </location>
</feature>
<dbReference type="PROSITE" id="PS50093">
    <property type="entry name" value="PKD"/>
    <property type="match status" value="1"/>
</dbReference>
<proteinExistence type="predicted"/>
<evidence type="ECO:0000313" key="4">
    <source>
        <dbReference type="Proteomes" id="UP000199153"/>
    </source>
</evidence>
<sequence>MIWKTTLANKLGFNLLSILTVIFTIASSLQMQAQCSSNNVTVNDFYLGDENGVPLQSNSNYQIGQPVDAYLYAQFGGSSGNGYSLYLEYNISVDGVLQPLVQECLYNGQSIPPSGYHQISEFTWEWGKELELRNLYMDWYTNPTTRNCTPRNSNAQCYRAIENYVIKTPLVADFDYNAICGSTSVQFDDQTTGGETQDYVYNWNFDGLGNSSTENPNFDFEEAGTYNVTLEVSDGVATTLTNKSIYIPETPATPNILSTTDATCGENSGNVEFEVKNSLTYTLTDSNNNSFQPNNGEFTDLSPGDYTLIASNGECETEVQVIIENIEDNEDPVINGMPANIT</sequence>
<evidence type="ECO:0000259" key="2">
    <source>
        <dbReference type="PROSITE" id="PS50093"/>
    </source>
</evidence>
<feature type="transmembrane region" description="Helical" evidence="1">
    <location>
        <begin position="12"/>
        <end position="31"/>
    </location>
</feature>
<dbReference type="Proteomes" id="UP000199153">
    <property type="component" value="Unassembled WGS sequence"/>
</dbReference>
<evidence type="ECO:0000256" key="1">
    <source>
        <dbReference type="SAM" id="Phobius"/>
    </source>
</evidence>
<evidence type="ECO:0000313" key="3">
    <source>
        <dbReference type="EMBL" id="SFO00240.1"/>
    </source>
</evidence>
<dbReference type="Pfam" id="PF18911">
    <property type="entry name" value="PKD_4"/>
    <property type="match status" value="1"/>
</dbReference>
<name>A0A1I5DM63_9FLAO</name>
<dbReference type="InterPro" id="IPR035986">
    <property type="entry name" value="PKD_dom_sf"/>
</dbReference>